<sequence>MELQKGAGWEKPEFDTVMTLSWQLKAEGGDAVLEQKTDCAVAMGSEALLPALEAGLATMKAGEQALIRIQPHARGTAEEYSLPDGVAEDAVLVYDVTLTSFETPPPVWKLKGHERLEWASKRKAEGNELFKKGKNERARKKYQSGIGYLESEYETTEQQRQEAQDLKTTLHLNVAAVDIKRGMWDEVIKSCTRVLKVAPQNTKALLRQGKAYNELNELLEAKRSLQAVLDQDGAPEVADARKEMAKVSKKVKAQDDKDRKAFGGMFSRVNLEKKEEPKETQVDIVPEVVTDSDEPPEGAQEPDGNLYFTEA</sequence>
<feature type="region of interest" description="Disordered" evidence="8">
    <location>
        <begin position="290"/>
        <end position="311"/>
    </location>
</feature>
<keyword evidence="6 7" id="KW-0413">Isomerase</keyword>
<dbReference type="InterPro" id="IPR019734">
    <property type="entry name" value="TPR_rpt"/>
</dbReference>
<dbReference type="InterPro" id="IPR001179">
    <property type="entry name" value="PPIase_FKBP_dom"/>
</dbReference>
<dbReference type="PANTHER" id="PTHR46512:SF9">
    <property type="entry name" value="PEPTIDYLPROLYL ISOMERASE"/>
    <property type="match status" value="1"/>
</dbReference>
<evidence type="ECO:0000256" key="1">
    <source>
        <dbReference type="ARBA" id="ARBA00000971"/>
    </source>
</evidence>
<keyword evidence="4" id="KW-0802">TPR repeat</keyword>
<gene>
    <name evidence="10" type="ORF">EGYM00392_LOCUS5328</name>
</gene>
<keyword evidence="5 7" id="KW-0697">Rotamase</keyword>
<dbReference type="SUPFAM" id="SSF54534">
    <property type="entry name" value="FKBP-like"/>
    <property type="match status" value="1"/>
</dbReference>
<dbReference type="SMART" id="SM00028">
    <property type="entry name" value="TPR"/>
    <property type="match status" value="3"/>
</dbReference>
<dbReference type="PROSITE" id="PS50059">
    <property type="entry name" value="FKBP_PPIASE"/>
    <property type="match status" value="1"/>
</dbReference>
<evidence type="ECO:0000256" key="3">
    <source>
        <dbReference type="ARBA" id="ARBA00022737"/>
    </source>
</evidence>
<evidence type="ECO:0000256" key="7">
    <source>
        <dbReference type="PROSITE-ProRule" id="PRU00277"/>
    </source>
</evidence>
<proteinExistence type="predicted"/>
<dbReference type="EC" id="5.2.1.8" evidence="2 7"/>
<dbReference type="Gene3D" id="3.10.50.40">
    <property type="match status" value="1"/>
</dbReference>
<dbReference type="InterPro" id="IPR011990">
    <property type="entry name" value="TPR-like_helical_dom_sf"/>
</dbReference>
<protein>
    <recommendedName>
        <fullName evidence="2 7">peptidylprolyl isomerase</fullName>
        <ecNumber evidence="2 7">5.2.1.8</ecNumber>
    </recommendedName>
</protein>
<evidence type="ECO:0000256" key="5">
    <source>
        <dbReference type="ARBA" id="ARBA00023110"/>
    </source>
</evidence>
<dbReference type="PANTHER" id="PTHR46512">
    <property type="entry name" value="PEPTIDYLPROLYL ISOMERASE"/>
    <property type="match status" value="1"/>
</dbReference>
<dbReference type="GO" id="GO:0003755">
    <property type="term" value="F:peptidyl-prolyl cis-trans isomerase activity"/>
    <property type="evidence" value="ECO:0007669"/>
    <property type="project" value="UniProtKB-KW"/>
</dbReference>
<evidence type="ECO:0000256" key="2">
    <source>
        <dbReference type="ARBA" id="ARBA00013194"/>
    </source>
</evidence>
<name>A0A7S1N382_9EUGL</name>
<comment type="catalytic activity">
    <reaction evidence="1 7">
        <text>[protein]-peptidylproline (omega=180) = [protein]-peptidylproline (omega=0)</text>
        <dbReference type="Rhea" id="RHEA:16237"/>
        <dbReference type="Rhea" id="RHEA-COMP:10747"/>
        <dbReference type="Rhea" id="RHEA-COMP:10748"/>
        <dbReference type="ChEBI" id="CHEBI:83833"/>
        <dbReference type="ChEBI" id="CHEBI:83834"/>
        <dbReference type="EC" id="5.2.1.8"/>
    </reaction>
</comment>
<dbReference type="InterPro" id="IPR046357">
    <property type="entry name" value="PPIase_dom_sf"/>
</dbReference>
<feature type="domain" description="PPIase FKBP-type" evidence="9">
    <location>
        <begin position="15"/>
        <end position="102"/>
    </location>
</feature>
<dbReference type="EMBL" id="HBGA01013849">
    <property type="protein sequence ID" value="CAD8994273.1"/>
    <property type="molecule type" value="Transcribed_RNA"/>
</dbReference>
<dbReference type="AlphaFoldDB" id="A0A7S1N382"/>
<organism evidence="10">
    <name type="scientific">Eutreptiella gymnastica</name>
    <dbReference type="NCBI Taxonomy" id="73025"/>
    <lineage>
        <taxon>Eukaryota</taxon>
        <taxon>Discoba</taxon>
        <taxon>Euglenozoa</taxon>
        <taxon>Euglenida</taxon>
        <taxon>Spirocuta</taxon>
        <taxon>Euglenophyceae</taxon>
        <taxon>Eutreptiales</taxon>
        <taxon>Eutreptiaceae</taxon>
        <taxon>Eutreptiella</taxon>
    </lineage>
</organism>
<evidence type="ECO:0000259" key="9">
    <source>
        <dbReference type="PROSITE" id="PS50059"/>
    </source>
</evidence>
<evidence type="ECO:0000256" key="4">
    <source>
        <dbReference type="ARBA" id="ARBA00022803"/>
    </source>
</evidence>
<dbReference type="InterPro" id="IPR050754">
    <property type="entry name" value="FKBP4/5/8-like"/>
</dbReference>
<evidence type="ECO:0000256" key="6">
    <source>
        <dbReference type="ARBA" id="ARBA00023235"/>
    </source>
</evidence>
<evidence type="ECO:0000313" key="10">
    <source>
        <dbReference type="EMBL" id="CAD8994273.1"/>
    </source>
</evidence>
<dbReference type="Pfam" id="PF00254">
    <property type="entry name" value="FKBP_C"/>
    <property type="match status" value="1"/>
</dbReference>
<dbReference type="SUPFAM" id="SSF48452">
    <property type="entry name" value="TPR-like"/>
    <property type="match status" value="1"/>
</dbReference>
<evidence type="ECO:0000256" key="8">
    <source>
        <dbReference type="SAM" id="MobiDB-lite"/>
    </source>
</evidence>
<keyword evidence="3" id="KW-0677">Repeat</keyword>
<dbReference type="Gene3D" id="1.25.40.10">
    <property type="entry name" value="Tetratricopeptide repeat domain"/>
    <property type="match status" value="1"/>
</dbReference>
<accession>A0A7S1N382</accession>
<reference evidence="10" key="1">
    <citation type="submission" date="2021-01" db="EMBL/GenBank/DDBJ databases">
        <authorList>
            <person name="Corre E."/>
            <person name="Pelletier E."/>
            <person name="Niang G."/>
            <person name="Scheremetjew M."/>
            <person name="Finn R."/>
            <person name="Kale V."/>
            <person name="Holt S."/>
            <person name="Cochrane G."/>
            <person name="Meng A."/>
            <person name="Brown T."/>
            <person name="Cohen L."/>
        </authorList>
    </citation>
    <scope>NUCLEOTIDE SEQUENCE</scope>
    <source>
        <strain evidence="10">NIES-381</strain>
    </source>
</reference>